<dbReference type="EMBL" id="RXII01000065">
    <property type="protein sequence ID" value="RZN61846.1"/>
    <property type="molecule type" value="Genomic_DNA"/>
</dbReference>
<accession>A0A3R9PSV8</accession>
<sequence length="102" mass="11785">MSLPDDLCSILGEGVCQKVNAFLSYMKQILTAEEMRDFMDSFIERLEETFRTKAHGTAVRSLRRIDRSILSIVRDIAITIIKNHIKNEEKKGKCIETAYIYL</sequence>
<reference evidence="2 4" key="2">
    <citation type="journal article" date="2019" name="Nat. Microbiol.">
        <title>Wide diversity of methane and short-chain alkane metabolisms in uncultured archaea.</title>
        <authorList>
            <person name="Borrel G."/>
            <person name="Adam P.S."/>
            <person name="McKay L.J."/>
            <person name="Chen L.X."/>
            <person name="Sierra-Garcia I.N."/>
            <person name="Sieber C.M."/>
            <person name="Letourneur Q."/>
            <person name="Ghozlane A."/>
            <person name="Andersen G.L."/>
            <person name="Li W.J."/>
            <person name="Hallam S.J."/>
            <person name="Muyzer G."/>
            <person name="de Oliveira V.M."/>
            <person name="Inskeep W.P."/>
            <person name="Banfield J.F."/>
            <person name="Gribaldo S."/>
        </authorList>
    </citation>
    <scope>NUCLEOTIDE SEQUENCE [LARGE SCALE GENOMIC DNA]</scope>
    <source>
        <strain evidence="2">NM4</strain>
    </source>
</reference>
<reference evidence="1 3" key="1">
    <citation type="submission" date="2018-10" db="EMBL/GenBank/DDBJ databases">
        <title>Co-occurring genomic capacity for anaerobic methane metabolism and dissimilatory sulfite reduction discovered in the Korarchaeota.</title>
        <authorList>
            <person name="Mckay L.J."/>
            <person name="Dlakic M."/>
            <person name="Fields M.W."/>
            <person name="Delmont T.O."/>
            <person name="Eren A.M."/>
            <person name="Jay Z.J."/>
            <person name="Klingelsmith K.B."/>
            <person name="Rusch D.B."/>
            <person name="Inskeep W.P."/>
        </authorList>
    </citation>
    <scope>NUCLEOTIDE SEQUENCE [LARGE SCALE GENOMIC DNA]</scope>
    <source>
        <strain evidence="1 3">MDKW</strain>
    </source>
</reference>
<dbReference type="Proteomes" id="UP000277582">
    <property type="component" value="Unassembled WGS sequence"/>
</dbReference>
<comment type="caution">
    <text evidence="1">The sequence shown here is derived from an EMBL/GenBank/DDBJ whole genome shotgun (WGS) entry which is preliminary data.</text>
</comment>
<name>A0A3R9PSV8_9CREN</name>
<proteinExistence type="predicted"/>
<gene>
    <name evidence="1" type="ORF">D6D85_14830</name>
    <name evidence="2" type="ORF">EF810_04155</name>
</gene>
<evidence type="ECO:0000313" key="3">
    <source>
        <dbReference type="Proteomes" id="UP000277582"/>
    </source>
</evidence>
<dbReference type="AlphaFoldDB" id="A0A3R9PSV8"/>
<organism evidence="1 3">
    <name type="scientific">Candidatus Methanodesulfokora washburnensis</name>
    <dbReference type="NCBI Taxonomy" id="2478471"/>
    <lineage>
        <taxon>Archaea</taxon>
        <taxon>Thermoproteota</taxon>
        <taxon>Candidatus Korarchaeia</taxon>
        <taxon>Candidatus Korarchaeia incertae sedis</taxon>
        <taxon>Candidatus Methanodesulfokora</taxon>
    </lineage>
</organism>
<dbReference type="EMBL" id="RCOS01000165">
    <property type="protein sequence ID" value="RSN71932.1"/>
    <property type="molecule type" value="Genomic_DNA"/>
</dbReference>
<keyword evidence="3" id="KW-1185">Reference proteome</keyword>
<dbReference type="RefSeq" id="WP_125672719.1">
    <property type="nucleotide sequence ID" value="NZ_RCOS01000165.1"/>
</dbReference>
<evidence type="ECO:0000313" key="2">
    <source>
        <dbReference type="EMBL" id="RZN61846.1"/>
    </source>
</evidence>
<evidence type="ECO:0000313" key="1">
    <source>
        <dbReference type="EMBL" id="RSN71932.1"/>
    </source>
</evidence>
<dbReference type="Proteomes" id="UP000316217">
    <property type="component" value="Unassembled WGS sequence"/>
</dbReference>
<evidence type="ECO:0000313" key="4">
    <source>
        <dbReference type="Proteomes" id="UP000316217"/>
    </source>
</evidence>
<protein>
    <submittedName>
        <fullName evidence="1">Uncharacterized protein</fullName>
    </submittedName>
</protein>